<sequence length="150" mass="17709">MDNIKIRQYLASDKSRLLELLMLNTPKHFAESEYADFNKYLDTEIEQYFVVELDGIIVGAGGINFENNHKIGKISWDIIHPDFQGFGIGRKLLQHRIVLLKSISSIERILVRTSQFAFKFYEKNEFIVNEVHKDYWADGFDLYHMIYKKN</sequence>
<gene>
    <name evidence="2" type="ORF">FAZ19_13555</name>
</gene>
<dbReference type="SUPFAM" id="SSF55729">
    <property type="entry name" value="Acyl-CoA N-acyltransferases (Nat)"/>
    <property type="match status" value="1"/>
</dbReference>
<dbReference type="Gene3D" id="3.40.630.30">
    <property type="match status" value="1"/>
</dbReference>
<dbReference type="PROSITE" id="PS51186">
    <property type="entry name" value="GNAT"/>
    <property type="match status" value="1"/>
</dbReference>
<dbReference type="OrthoDB" id="961272at2"/>
<accession>A0A4U0GZP9</accession>
<protein>
    <submittedName>
        <fullName evidence="2">GNAT family N-acetyltransferase</fullName>
    </submittedName>
</protein>
<reference evidence="2 3" key="1">
    <citation type="submission" date="2019-04" db="EMBL/GenBank/DDBJ databases">
        <title>Sphingobacterium olei sp. nov., isolated from oil-contaminated soil.</title>
        <authorList>
            <person name="Liu B."/>
        </authorList>
    </citation>
    <scope>NUCLEOTIDE SEQUENCE [LARGE SCALE GENOMIC DNA]</scope>
    <source>
        <strain evidence="2 3">Y3L14</strain>
    </source>
</reference>
<name>A0A4U0GZP9_9SPHI</name>
<dbReference type="EMBL" id="SUKA01000004">
    <property type="protein sequence ID" value="TJY64234.1"/>
    <property type="molecule type" value="Genomic_DNA"/>
</dbReference>
<keyword evidence="2" id="KW-0808">Transferase</keyword>
<dbReference type="InterPro" id="IPR016181">
    <property type="entry name" value="Acyl_CoA_acyltransferase"/>
</dbReference>
<dbReference type="InterPro" id="IPR000182">
    <property type="entry name" value="GNAT_dom"/>
</dbReference>
<dbReference type="AlphaFoldDB" id="A0A4U0GZP9"/>
<keyword evidence="3" id="KW-1185">Reference proteome</keyword>
<organism evidence="2 3">
    <name type="scientific">Sphingobacterium alkalisoli</name>
    <dbReference type="NCBI Taxonomy" id="1874115"/>
    <lineage>
        <taxon>Bacteria</taxon>
        <taxon>Pseudomonadati</taxon>
        <taxon>Bacteroidota</taxon>
        <taxon>Sphingobacteriia</taxon>
        <taxon>Sphingobacteriales</taxon>
        <taxon>Sphingobacteriaceae</taxon>
        <taxon>Sphingobacterium</taxon>
    </lineage>
</organism>
<comment type="caution">
    <text evidence="2">The sequence shown here is derived from an EMBL/GenBank/DDBJ whole genome shotgun (WGS) entry which is preliminary data.</text>
</comment>
<evidence type="ECO:0000313" key="2">
    <source>
        <dbReference type="EMBL" id="TJY64234.1"/>
    </source>
</evidence>
<dbReference type="GO" id="GO:0016747">
    <property type="term" value="F:acyltransferase activity, transferring groups other than amino-acyl groups"/>
    <property type="evidence" value="ECO:0007669"/>
    <property type="project" value="InterPro"/>
</dbReference>
<dbReference type="Proteomes" id="UP000309872">
    <property type="component" value="Unassembled WGS sequence"/>
</dbReference>
<evidence type="ECO:0000313" key="3">
    <source>
        <dbReference type="Proteomes" id="UP000309872"/>
    </source>
</evidence>
<feature type="domain" description="N-acetyltransferase" evidence="1">
    <location>
        <begin position="4"/>
        <end position="150"/>
    </location>
</feature>
<evidence type="ECO:0000259" key="1">
    <source>
        <dbReference type="PROSITE" id="PS51186"/>
    </source>
</evidence>
<dbReference type="Pfam" id="PF00583">
    <property type="entry name" value="Acetyltransf_1"/>
    <property type="match status" value="1"/>
</dbReference>
<proteinExistence type="predicted"/>
<dbReference type="CDD" id="cd04301">
    <property type="entry name" value="NAT_SF"/>
    <property type="match status" value="1"/>
</dbReference>
<dbReference type="RefSeq" id="WP_136821294.1">
    <property type="nucleotide sequence ID" value="NZ_BMJX01000004.1"/>
</dbReference>